<dbReference type="AlphaFoldDB" id="W0DNV9"/>
<dbReference type="SUPFAM" id="SSF55073">
    <property type="entry name" value="Nucleotide cyclase"/>
    <property type="match status" value="1"/>
</dbReference>
<feature type="compositionally biased region" description="Basic and acidic residues" evidence="5">
    <location>
        <begin position="286"/>
        <end position="295"/>
    </location>
</feature>
<dbReference type="GO" id="GO:1902201">
    <property type="term" value="P:negative regulation of bacterial-type flagellum-dependent cell motility"/>
    <property type="evidence" value="ECO:0007669"/>
    <property type="project" value="TreeGrafter"/>
</dbReference>
<dbReference type="Proteomes" id="UP000005289">
    <property type="component" value="Chromosome"/>
</dbReference>
<dbReference type="PANTHER" id="PTHR45138:SF9">
    <property type="entry name" value="DIGUANYLATE CYCLASE DGCM-RELATED"/>
    <property type="match status" value="1"/>
</dbReference>
<feature type="region of interest" description="Disordered" evidence="5">
    <location>
        <begin position="276"/>
        <end position="295"/>
    </location>
</feature>
<dbReference type="RefSeq" id="WP_006748256.1">
    <property type="nucleotide sequence ID" value="NZ_CP007029.1"/>
</dbReference>
<keyword evidence="4" id="KW-0175">Coiled coil</keyword>
<name>W0DNV9_9GAMM</name>
<dbReference type="CDD" id="cd01949">
    <property type="entry name" value="GGDEF"/>
    <property type="match status" value="1"/>
</dbReference>
<evidence type="ECO:0000256" key="2">
    <source>
        <dbReference type="ARBA" id="ARBA00012528"/>
    </source>
</evidence>
<comment type="cofactor">
    <cofactor evidence="1">
        <name>Mg(2+)</name>
        <dbReference type="ChEBI" id="CHEBI:18420"/>
    </cofactor>
</comment>
<dbReference type="Gene3D" id="3.30.70.270">
    <property type="match status" value="1"/>
</dbReference>
<evidence type="ECO:0000313" key="7">
    <source>
        <dbReference type="EMBL" id="AHE98570.1"/>
    </source>
</evidence>
<dbReference type="FunFam" id="3.30.70.270:FF:000001">
    <property type="entry name" value="Diguanylate cyclase domain protein"/>
    <property type="match status" value="1"/>
</dbReference>
<gene>
    <name evidence="7" type="ORF">THITH_10280</name>
</gene>
<dbReference type="InterPro" id="IPR043128">
    <property type="entry name" value="Rev_trsase/Diguanyl_cyclase"/>
</dbReference>
<dbReference type="InterPro" id="IPR050469">
    <property type="entry name" value="Diguanylate_Cyclase"/>
</dbReference>
<evidence type="ECO:0000256" key="3">
    <source>
        <dbReference type="ARBA" id="ARBA00034247"/>
    </source>
</evidence>
<keyword evidence="7" id="KW-0808">Transferase</keyword>
<proteinExistence type="predicted"/>
<dbReference type="GO" id="GO:0043709">
    <property type="term" value="P:cell adhesion involved in single-species biofilm formation"/>
    <property type="evidence" value="ECO:0007669"/>
    <property type="project" value="TreeGrafter"/>
</dbReference>
<dbReference type="PANTHER" id="PTHR45138">
    <property type="entry name" value="REGULATORY COMPONENTS OF SENSORY TRANSDUCTION SYSTEM"/>
    <property type="match status" value="1"/>
</dbReference>
<protein>
    <recommendedName>
        <fullName evidence="2">diguanylate cyclase</fullName>
        <ecNumber evidence="2">2.7.7.65</ecNumber>
    </recommendedName>
</protein>
<evidence type="ECO:0000259" key="6">
    <source>
        <dbReference type="PROSITE" id="PS50887"/>
    </source>
</evidence>
<dbReference type="InterPro" id="IPR029787">
    <property type="entry name" value="Nucleotide_cyclase"/>
</dbReference>
<dbReference type="SMART" id="SM00267">
    <property type="entry name" value="GGDEF"/>
    <property type="match status" value="1"/>
</dbReference>
<sequence>MGLSNPYVQVLDIEQTLAELNATVDRLRQERDDLEIALTTAVEHGDAIESQLEMANRQLQAEVQQRRQIERQLRDLVATITQKSRDLELVLQTITEHADQMDLQWLGRYIESESTARQDPLTGLANRRKLDETIASEWIRARRQQKPLAMALCDVDFFKAYNDRYGHQAGDECLQQIGDIFRNQVQREGDLVARYGGEEFVVLLPDTDTDGARRVGDRLLEAVARADLLHEASPLGGRVTLSIGVAATVPRGDDEGQLFAEVDRLLYQAKQQGRNRVVSGTVSTGDTHDGRIRPN</sequence>
<feature type="compositionally biased region" description="Polar residues" evidence="5">
    <location>
        <begin position="276"/>
        <end position="285"/>
    </location>
</feature>
<dbReference type="PROSITE" id="PS50887">
    <property type="entry name" value="GGDEF"/>
    <property type="match status" value="1"/>
</dbReference>
<evidence type="ECO:0000256" key="5">
    <source>
        <dbReference type="SAM" id="MobiDB-lite"/>
    </source>
</evidence>
<evidence type="ECO:0000256" key="1">
    <source>
        <dbReference type="ARBA" id="ARBA00001946"/>
    </source>
</evidence>
<keyword evidence="7" id="KW-0418">Kinase</keyword>
<dbReference type="GO" id="GO:0016301">
    <property type="term" value="F:kinase activity"/>
    <property type="evidence" value="ECO:0007669"/>
    <property type="project" value="UniProtKB-KW"/>
</dbReference>
<dbReference type="InterPro" id="IPR000160">
    <property type="entry name" value="GGDEF_dom"/>
</dbReference>
<feature type="coiled-coil region" evidence="4">
    <location>
        <begin position="10"/>
        <end position="79"/>
    </location>
</feature>
<organism evidence="7 8">
    <name type="scientific">Thioalkalivibrio paradoxus ARh 1</name>
    <dbReference type="NCBI Taxonomy" id="713585"/>
    <lineage>
        <taxon>Bacteria</taxon>
        <taxon>Pseudomonadati</taxon>
        <taxon>Pseudomonadota</taxon>
        <taxon>Gammaproteobacteria</taxon>
        <taxon>Chromatiales</taxon>
        <taxon>Ectothiorhodospiraceae</taxon>
        <taxon>Thioalkalivibrio</taxon>
    </lineage>
</organism>
<evidence type="ECO:0000256" key="4">
    <source>
        <dbReference type="SAM" id="Coils"/>
    </source>
</evidence>
<evidence type="ECO:0000313" key="8">
    <source>
        <dbReference type="Proteomes" id="UP000005289"/>
    </source>
</evidence>
<dbReference type="EMBL" id="CP007029">
    <property type="protein sequence ID" value="AHE98570.1"/>
    <property type="molecule type" value="Genomic_DNA"/>
</dbReference>
<accession>W0DNV9</accession>
<dbReference type="GO" id="GO:0005886">
    <property type="term" value="C:plasma membrane"/>
    <property type="evidence" value="ECO:0007669"/>
    <property type="project" value="TreeGrafter"/>
</dbReference>
<dbReference type="Pfam" id="PF00990">
    <property type="entry name" value="GGDEF"/>
    <property type="match status" value="1"/>
</dbReference>
<dbReference type="OrthoDB" id="9773156at2"/>
<dbReference type="GO" id="GO:0052621">
    <property type="term" value="F:diguanylate cyclase activity"/>
    <property type="evidence" value="ECO:0007669"/>
    <property type="project" value="UniProtKB-EC"/>
</dbReference>
<feature type="domain" description="GGDEF" evidence="6">
    <location>
        <begin position="146"/>
        <end position="282"/>
    </location>
</feature>
<dbReference type="STRING" id="713585.THITH_10280"/>
<dbReference type="EC" id="2.7.7.65" evidence="2"/>
<dbReference type="NCBIfam" id="TIGR00254">
    <property type="entry name" value="GGDEF"/>
    <property type="match status" value="1"/>
</dbReference>
<comment type="catalytic activity">
    <reaction evidence="3">
        <text>2 GTP = 3',3'-c-di-GMP + 2 diphosphate</text>
        <dbReference type="Rhea" id="RHEA:24898"/>
        <dbReference type="ChEBI" id="CHEBI:33019"/>
        <dbReference type="ChEBI" id="CHEBI:37565"/>
        <dbReference type="ChEBI" id="CHEBI:58805"/>
        <dbReference type="EC" id="2.7.7.65"/>
    </reaction>
</comment>
<dbReference type="HOGENOM" id="CLU_000445_11_5_6"/>
<dbReference type="KEGG" id="tti:THITH_10280"/>
<keyword evidence="8" id="KW-1185">Reference proteome</keyword>
<reference evidence="7 8" key="1">
    <citation type="submission" date="2013-12" db="EMBL/GenBank/DDBJ databases">
        <authorList>
            <consortium name="DOE Joint Genome Institute"/>
            <person name="Muyzer G."/>
            <person name="Huntemann M."/>
            <person name="Han J."/>
            <person name="Chen A."/>
            <person name="Kyrpides N."/>
            <person name="Mavromatis K."/>
            <person name="Markowitz V."/>
            <person name="Palaniappan K."/>
            <person name="Ivanova N."/>
            <person name="Schaumberg A."/>
            <person name="Pati A."/>
            <person name="Liolios K."/>
            <person name="Nordberg H.P."/>
            <person name="Cantor M.N."/>
            <person name="Hua S.X."/>
            <person name="Woyke T."/>
        </authorList>
    </citation>
    <scope>NUCLEOTIDE SEQUENCE [LARGE SCALE GENOMIC DNA]</scope>
    <source>
        <strain evidence="7 8">ARh 1</strain>
    </source>
</reference>